<dbReference type="InterPro" id="IPR036420">
    <property type="entry name" value="BRCT_dom_sf"/>
</dbReference>
<organism evidence="2 3">
    <name type="scientific">Perkinsus chesapeaki</name>
    <name type="common">Clam parasite</name>
    <name type="synonym">Perkinsus andrewsi</name>
    <dbReference type="NCBI Taxonomy" id="330153"/>
    <lineage>
        <taxon>Eukaryota</taxon>
        <taxon>Sar</taxon>
        <taxon>Alveolata</taxon>
        <taxon>Perkinsozoa</taxon>
        <taxon>Perkinsea</taxon>
        <taxon>Perkinsida</taxon>
        <taxon>Perkinsidae</taxon>
        <taxon>Perkinsus</taxon>
    </lineage>
</organism>
<gene>
    <name evidence="2" type="ORF">FOL47_006783</name>
</gene>
<proteinExistence type="predicted"/>
<dbReference type="AlphaFoldDB" id="A0A7J6LQQ2"/>
<dbReference type="OrthoDB" id="10498629at2759"/>
<dbReference type="EMBL" id="JAAPAO010000387">
    <property type="protein sequence ID" value="KAF4661201.1"/>
    <property type="molecule type" value="Genomic_DNA"/>
</dbReference>
<accession>A0A7J6LQQ2</accession>
<dbReference type="Proteomes" id="UP000591131">
    <property type="component" value="Unassembled WGS sequence"/>
</dbReference>
<feature type="compositionally biased region" description="Basic residues" evidence="1">
    <location>
        <begin position="11"/>
        <end position="21"/>
    </location>
</feature>
<protein>
    <submittedName>
        <fullName evidence="2">Uncharacterized protein</fullName>
    </submittedName>
</protein>
<evidence type="ECO:0000256" key="1">
    <source>
        <dbReference type="SAM" id="MobiDB-lite"/>
    </source>
</evidence>
<dbReference type="InterPro" id="IPR023214">
    <property type="entry name" value="HAD_sf"/>
</dbReference>
<keyword evidence="3" id="KW-1185">Reference proteome</keyword>
<dbReference type="Gene3D" id="3.40.50.1000">
    <property type="entry name" value="HAD superfamily/HAD-like"/>
    <property type="match status" value="1"/>
</dbReference>
<feature type="region of interest" description="Disordered" evidence="1">
    <location>
        <begin position="1"/>
        <end position="21"/>
    </location>
</feature>
<dbReference type="Gene3D" id="3.40.50.10190">
    <property type="entry name" value="BRCT domain"/>
    <property type="match status" value="1"/>
</dbReference>
<reference evidence="2 3" key="1">
    <citation type="submission" date="2020-04" db="EMBL/GenBank/DDBJ databases">
        <title>Perkinsus chesapeaki whole genome sequence.</title>
        <authorList>
            <person name="Bogema D.R."/>
        </authorList>
    </citation>
    <scope>NUCLEOTIDE SEQUENCE [LARGE SCALE GENOMIC DNA]</scope>
    <source>
        <strain evidence="2">ATCC PRA-425</strain>
    </source>
</reference>
<comment type="caution">
    <text evidence="2">The sequence shown here is derived from an EMBL/GenBank/DDBJ whole genome shotgun (WGS) entry which is preliminary data.</text>
</comment>
<name>A0A7J6LQQ2_PERCH</name>
<sequence length="406" mass="45595">MDMNRPFVPPSKRRGQGRRRGVSVQEIMTIHAVADDGIGDLILGTLSVLPKALRRGGLACTPREQRLTLAIDLDMVAVWSSSTALAGLLASSRSTDSSANTGIHLVRVRGLNSEHKISLRLRRGLKDFVERAAQSYDVGLISDTAPTCLVRAVARVIDGGEGLLSFMRGSDEIGIAQRVDCLVPVDRGEALVLSNRRCLCPPEAVLIETEPFDLTALDDERFIRRLLHTSSGSKIRQLVRQRDPDEGVLMELWRNCFERIQYLRAGLCPQYQLSAAKAKLEVQRTVLAGCVICLGPKWPRDSRRAMRRRLGEFGAIVYINPMKAQWEHVTHILCWKREPDQKWRSLVGLPDGVWTSNRIFTVHRAWAVRVFTMWTRPFEGTFSGAANGDEVQFFDYCCEIDVHTVF</sequence>
<evidence type="ECO:0000313" key="2">
    <source>
        <dbReference type="EMBL" id="KAF4661201.1"/>
    </source>
</evidence>
<dbReference type="SUPFAM" id="SSF52113">
    <property type="entry name" value="BRCT domain"/>
    <property type="match status" value="1"/>
</dbReference>
<evidence type="ECO:0000313" key="3">
    <source>
        <dbReference type="Proteomes" id="UP000591131"/>
    </source>
</evidence>